<dbReference type="EMBL" id="CVUD02000045">
    <property type="protein sequence ID" value="SEH62147.1"/>
    <property type="molecule type" value="Genomic_DNA"/>
</dbReference>
<dbReference type="AlphaFoldDB" id="A0A1H6JS40"/>
<proteinExistence type="predicted"/>
<dbReference type="Proteomes" id="UP000198559">
    <property type="component" value="Unassembled WGS sequence"/>
</dbReference>
<evidence type="ECO:0000313" key="1">
    <source>
        <dbReference type="EMBL" id="SEH62147.1"/>
    </source>
</evidence>
<name>A0A1H6JS40_9GAMM</name>
<gene>
    <name evidence="1" type="ORF">BAZSYMB_SCAFFOLD00121_2</name>
</gene>
<evidence type="ECO:0000313" key="2">
    <source>
        <dbReference type="Proteomes" id="UP000198559"/>
    </source>
</evidence>
<organism evidence="1 2">
    <name type="scientific">Bathymodiolus azoricus thioautotrophic gill symbiont</name>
    <dbReference type="NCBI Taxonomy" id="235205"/>
    <lineage>
        <taxon>Bacteria</taxon>
        <taxon>Pseudomonadati</taxon>
        <taxon>Pseudomonadota</taxon>
        <taxon>Gammaproteobacteria</taxon>
        <taxon>sulfur-oxidizing symbionts</taxon>
    </lineage>
</organism>
<protein>
    <submittedName>
        <fullName evidence="1">Uncharacterized protein</fullName>
    </submittedName>
</protein>
<reference evidence="2" key="1">
    <citation type="submission" date="2016-06" db="EMBL/GenBank/DDBJ databases">
        <authorList>
            <person name="Petersen J."/>
            <person name="Sayavedra L."/>
        </authorList>
    </citation>
    <scope>NUCLEOTIDE SEQUENCE [LARGE SCALE GENOMIC DNA]</scope>
    <source>
        <strain evidence="2">BazSymB</strain>
    </source>
</reference>
<accession>A0A1H6JS40</accession>
<sequence length="50" mass="6076">MILRVINNNDRNYFFNLNDLELSKLKQFRIVQNKAHFILCGVILRQSRLR</sequence>